<evidence type="ECO:0000256" key="5">
    <source>
        <dbReference type="ARBA" id="ARBA00022679"/>
    </source>
</evidence>
<dbReference type="GO" id="GO:0016757">
    <property type="term" value="F:glycosyltransferase activity"/>
    <property type="evidence" value="ECO:0007669"/>
    <property type="project" value="UniProtKB-KW"/>
</dbReference>
<feature type="transmembrane region" description="Helical" evidence="10">
    <location>
        <begin position="302"/>
        <end position="324"/>
    </location>
</feature>
<feature type="transmembrane region" description="Helical" evidence="10">
    <location>
        <begin position="106"/>
        <end position="130"/>
    </location>
</feature>
<feature type="transmembrane region" description="Helical" evidence="10">
    <location>
        <begin position="336"/>
        <end position="356"/>
    </location>
</feature>
<keyword evidence="3" id="KW-0337">GPI-anchor biosynthesis</keyword>
<organism evidence="11 12">
    <name type="scientific">Antiquaquibacter soli</name>
    <dbReference type="NCBI Taxonomy" id="3064523"/>
    <lineage>
        <taxon>Bacteria</taxon>
        <taxon>Bacillati</taxon>
        <taxon>Actinomycetota</taxon>
        <taxon>Actinomycetes</taxon>
        <taxon>Micrococcales</taxon>
        <taxon>Microbacteriaceae</taxon>
        <taxon>Antiquaquibacter</taxon>
    </lineage>
</organism>
<evidence type="ECO:0000313" key="12">
    <source>
        <dbReference type="Proteomes" id="UP001241072"/>
    </source>
</evidence>
<dbReference type="Proteomes" id="UP001241072">
    <property type="component" value="Unassembled WGS sequence"/>
</dbReference>
<evidence type="ECO:0000256" key="9">
    <source>
        <dbReference type="ARBA" id="ARBA00023136"/>
    </source>
</evidence>
<feature type="transmembrane region" description="Helical" evidence="10">
    <location>
        <begin position="137"/>
        <end position="159"/>
    </location>
</feature>
<keyword evidence="4 11" id="KW-0328">Glycosyltransferase</keyword>
<comment type="pathway">
    <text evidence="2">Glycolipid biosynthesis; glycosylphosphatidylinositol-anchor biosynthesis.</text>
</comment>
<keyword evidence="7" id="KW-0256">Endoplasmic reticulum</keyword>
<comment type="subcellular location">
    <subcellularLocation>
        <location evidence="1">Endoplasmic reticulum membrane</location>
        <topology evidence="1">Multi-pass membrane protein</topology>
    </subcellularLocation>
</comment>
<comment type="caution">
    <text evidence="11">The sequence shown here is derived from an EMBL/GenBank/DDBJ whole genome shotgun (WGS) entry which is preliminary data.</text>
</comment>
<feature type="transmembrane region" description="Helical" evidence="10">
    <location>
        <begin position="236"/>
        <end position="259"/>
    </location>
</feature>
<evidence type="ECO:0000256" key="4">
    <source>
        <dbReference type="ARBA" id="ARBA00022676"/>
    </source>
</evidence>
<name>A0ABT9BL70_9MICO</name>
<dbReference type="PANTHER" id="PTHR12468">
    <property type="entry name" value="GPI MANNOSYLTRANSFERASE 2"/>
    <property type="match status" value="1"/>
</dbReference>
<feature type="transmembrane region" description="Helical" evidence="10">
    <location>
        <begin position="376"/>
        <end position="399"/>
    </location>
</feature>
<evidence type="ECO:0000256" key="3">
    <source>
        <dbReference type="ARBA" id="ARBA00022502"/>
    </source>
</evidence>
<evidence type="ECO:0000256" key="10">
    <source>
        <dbReference type="SAM" id="Phobius"/>
    </source>
</evidence>
<evidence type="ECO:0000256" key="6">
    <source>
        <dbReference type="ARBA" id="ARBA00022692"/>
    </source>
</evidence>
<keyword evidence="8 10" id="KW-1133">Transmembrane helix</keyword>
<keyword evidence="6 10" id="KW-0812">Transmembrane</keyword>
<keyword evidence="9 10" id="KW-0472">Membrane</keyword>
<feature type="transmembrane region" description="Helical" evidence="10">
    <location>
        <begin position="165"/>
        <end position="184"/>
    </location>
</feature>
<evidence type="ECO:0000256" key="7">
    <source>
        <dbReference type="ARBA" id="ARBA00022824"/>
    </source>
</evidence>
<dbReference type="RefSeq" id="WP_305001731.1">
    <property type="nucleotide sequence ID" value="NZ_JAUQUB010000001.1"/>
</dbReference>
<gene>
    <name evidence="11" type="ORF">Q5716_03660</name>
</gene>
<dbReference type="Pfam" id="PF04188">
    <property type="entry name" value="Mannosyl_trans2"/>
    <property type="match status" value="1"/>
</dbReference>
<evidence type="ECO:0000256" key="8">
    <source>
        <dbReference type="ARBA" id="ARBA00022989"/>
    </source>
</evidence>
<dbReference type="InterPro" id="IPR007315">
    <property type="entry name" value="PIG-V/Gpi18"/>
</dbReference>
<feature type="transmembrane region" description="Helical" evidence="10">
    <location>
        <begin position="19"/>
        <end position="42"/>
    </location>
</feature>
<dbReference type="PANTHER" id="PTHR12468:SF2">
    <property type="entry name" value="GPI MANNOSYLTRANSFERASE 2"/>
    <property type="match status" value="1"/>
</dbReference>
<dbReference type="EMBL" id="JAUQUB010000001">
    <property type="protein sequence ID" value="MDO7881319.1"/>
    <property type="molecule type" value="Genomic_DNA"/>
</dbReference>
<reference evidence="11 12" key="1">
    <citation type="submission" date="2023-07" db="EMBL/GenBank/DDBJ databases">
        <title>Protaetiibacter sp. nov WY-16 isolated from soil.</title>
        <authorList>
            <person name="Liu B."/>
            <person name="Wan Y."/>
        </authorList>
    </citation>
    <scope>NUCLEOTIDE SEQUENCE [LARGE SCALE GENOMIC DNA]</scope>
    <source>
        <strain evidence="11 12">WY-16</strain>
    </source>
</reference>
<accession>A0ABT9BL70</accession>
<evidence type="ECO:0000256" key="2">
    <source>
        <dbReference type="ARBA" id="ARBA00004687"/>
    </source>
</evidence>
<evidence type="ECO:0000256" key="1">
    <source>
        <dbReference type="ARBA" id="ARBA00004477"/>
    </source>
</evidence>
<feature type="transmembrane region" description="Helical" evidence="10">
    <location>
        <begin position="191"/>
        <end position="216"/>
    </location>
</feature>
<keyword evidence="5" id="KW-0808">Transferase</keyword>
<sequence>MAVGSLTTSLKVRYRLTAWWVKVLVVFVASRVVTTALLLHYASIQQQNAWTGASPGYFDFAKIWDGHWYYIIAAVGYPTELPITDDGHVGESAWAFMPAYPALVRLLMLVTGLGFPVVAVVVSVAFALGAALMLYRLLALVLPGSTSLFAVVLFCFGPLSPILQVAYAESMHAFLVALALYLLVQRRYGMLVPVIAVMALTRPSGLAFALALLLHVVHRWWRARTGVEAFPWRERIGSAVAGLVSAIMGVAWLLIAGAVTGRPGAYLETELAWRAAYIGYEELIPFTPWFRAADWWAQWWQVPSWLVVTALALLIAVCATLLFTRPFRRLGVDIRFWLASYSLYLLAVFFPQSSTFRLLLPLFPGVGALAQPRSPVYRVVLVVACILGQWGWIHLAWWVDGYDWTPP</sequence>
<proteinExistence type="predicted"/>
<protein>
    <submittedName>
        <fullName evidence="11">Mannosyltransferase family protein</fullName>
    </submittedName>
</protein>
<evidence type="ECO:0000313" key="11">
    <source>
        <dbReference type="EMBL" id="MDO7881319.1"/>
    </source>
</evidence>
<keyword evidence="12" id="KW-1185">Reference proteome</keyword>